<protein>
    <submittedName>
        <fullName evidence="1">Uncharacterized protein</fullName>
    </submittedName>
</protein>
<proteinExistence type="predicted"/>
<sequence>MRLILIVAIWTCSIISIVEGEGREGRCRHRKNECYPLKTTADGMRVTCNWKVSQVCDPRFPCSFDDAPCTYNDHDLVAICT</sequence>
<name>A0ACC4DQU8_PURLI</name>
<dbReference type="Proteomes" id="UP001638806">
    <property type="component" value="Unassembled WGS sequence"/>
</dbReference>
<keyword evidence="2" id="KW-1185">Reference proteome</keyword>
<dbReference type="EMBL" id="JBGNUJ010000006">
    <property type="protein sequence ID" value="KAL3958239.1"/>
    <property type="molecule type" value="Genomic_DNA"/>
</dbReference>
<comment type="caution">
    <text evidence="1">The sequence shown here is derived from an EMBL/GenBank/DDBJ whole genome shotgun (WGS) entry which is preliminary data.</text>
</comment>
<gene>
    <name evidence="1" type="ORF">ACCO45_006401</name>
</gene>
<evidence type="ECO:0000313" key="2">
    <source>
        <dbReference type="Proteomes" id="UP001638806"/>
    </source>
</evidence>
<evidence type="ECO:0000313" key="1">
    <source>
        <dbReference type="EMBL" id="KAL3958239.1"/>
    </source>
</evidence>
<accession>A0ACC4DQU8</accession>
<organism evidence="1 2">
    <name type="scientific">Purpureocillium lilacinum</name>
    <name type="common">Paecilomyces lilacinus</name>
    <dbReference type="NCBI Taxonomy" id="33203"/>
    <lineage>
        <taxon>Eukaryota</taxon>
        <taxon>Fungi</taxon>
        <taxon>Dikarya</taxon>
        <taxon>Ascomycota</taxon>
        <taxon>Pezizomycotina</taxon>
        <taxon>Sordariomycetes</taxon>
        <taxon>Hypocreomycetidae</taxon>
        <taxon>Hypocreales</taxon>
        <taxon>Ophiocordycipitaceae</taxon>
        <taxon>Purpureocillium</taxon>
    </lineage>
</organism>
<reference evidence="1" key="1">
    <citation type="submission" date="2024-12" db="EMBL/GenBank/DDBJ databases">
        <title>Comparative genomics and development of molecular markers within Purpureocillium lilacinum and among Purpureocillium species.</title>
        <authorList>
            <person name="Yeh Z.-Y."/>
            <person name="Ni N.-T."/>
            <person name="Lo P.-H."/>
            <person name="Mushyakhwo K."/>
            <person name="Lin C.-F."/>
            <person name="Nai Y.-S."/>
        </authorList>
    </citation>
    <scope>NUCLEOTIDE SEQUENCE</scope>
    <source>
        <strain evidence="1">NCHU-NPUST-175</strain>
    </source>
</reference>